<reference evidence="1 2" key="1">
    <citation type="submission" date="2021-12" db="EMBL/GenBank/DDBJ databases">
        <title>Genome sequence of Kibdelosporangium philippinense ATCC 49844.</title>
        <authorList>
            <person name="Fedorov E.A."/>
            <person name="Omeragic M."/>
            <person name="Shalygina K.F."/>
            <person name="Maclea K.S."/>
        </authorList>
    </citation>
    <scope>NUCLEOTIDE SEQUENCE [LARGE SCALE GENOMIC DNA]</scope>
    <source>
        <strain evidence="1 2">ATCC 49844</strain>
    </source>
</reference>
<evidence type="ECO:0000313" key="2">
    <source>
        <dbReference type="Proteomes" id="UP001521150"/>
    </source>
</evidence>
<gene>
    <name evidence="1" type="ORF">LWC34_19795</name>
</gene>
<proteinExistence type="predicted"/>
<protein>
    <recommendedName>
        <fullName evidence="3">Integrase</fullName>
    </recommendedName>
</protein>
<evidence type="ECO:0008006" key="3">
    <source>
        <dbReference type="Google" id="ProtNLM"/>
    </source>
</evidence>
<accession>A0ABS8ZDC5</accession>
<dbReference type="SUPFAM" id="SSF56349">
    <property type="entry name" value="DNA breaking-rejoining enzymes"/>
    <property type="match status" value="1"/>
</dbReference>
<dbReference type="InterPro" id="IPR011010">
    <property type="entry name" value="DNA_brk_join_enz"/>
</dbReference>
<dbReference type="Proteomes" id="UP001521150">
    <property type="component" value="Unassembled WGS sequence"/>
</dbReference>
<name>A0ABS8ZDC5_9PSEU</name>
<organism evidence="1 2">
    <name type="scientific">Kibdelosporangium philippinense</name>
    <dbReference type="NCBI Taxonomy" id="211113"/>
    <lineage>
        <taxon>Bacteria</taxon>
        <taxon>Bacillati</taxon>
        <taxon>Actinomycetota</taxon>
        <taxon>Actinomycetes</taxon>
        <taxon>Pseudonocardiales</taxon>
        <taxon>Pseudonocardiaceae</taxon>
        <taxon>Kibdelosporangium</taxon>
    </lineage>
</organism>
<dbReference type="EMBL" id="JAJVCN010000002">
    <property type="protein sequence ID" value="MCE7005053.1"/>
    <property type="molecule type" value="Genomic_DNA"/>
</dbReference>
<dbReference type="RefSeq" id="WP_233726661.1">
    <property type="nucleotide sequence ID" value="NZ_JAJVCN010000002.1"/>
</dbReference>
<evidence type="ECO:0000313" key="1">
    <source>
        <dbReference type="EMBL" id="MCE7005053.1"/>
    </source>
</evidence>
<keyword evidence="2" id="KW-1185">Reference proteome</keyword>
<sequence>MERRIATYVPRDAPPAWDRVAAGVRSLVSQASPGVPYETAELMSVLARLAMFCDGHGITSAAEWLEPTTIDWFLDLGCTAVSSHTRATYRAKLRRLTEAIHGVDGAKPIALSATDTSRPYTTRELAGLWSWARGQPTSALRAGCTQLLALSLGCGLAADEVIALRAGCVRTVSNGVVVVEVIGRRARLVVCRQRWEAVLAELASAAGSGFFFRPNAIRAKNLVSNFLARAHRGPTTPPVKLSRLRDTWIVEHLTAGTPLPVLVAAAGLDGLSSLDRLLPHLPSVGADRAEKHLRDLS</sequence>
<comment type="caution">
    <text evidence="1">The sequence shown here is derived from an EMBL/GenBank/DDBJ whole genome shotgun (WGS) entry which is preliminary data.</text>
</comment>